<dbReference type="AlphaFoldDB" id="A0A242JXR4"/>
<sequence length="189" mass="20936">MTKTQDLSTLIHASLQISEINFNNMRTEMLKTTEGPLILLKYNNGTLTEGPYSMLEAPPSDSLIVQRAIVDILNQIDLESLCMNLESSASLIDISYNACNGIYEGDAHKNLYKLRVDIYNAVADSTSLANQFKIASSAVVGNLLNVYEQLSSVDLLDIDDMKYYLNQVKKVAKGMSGSALKLAERFEEL</sequence>
<name>A0A242JXR4_9ENTE</name>
<accession>A0A242JXR4</accession>
<reference evidence="1 2" key="1">
    <citation type="submission" date="2017-05" db="EMBL/GenBank/DDBJ databases">
        <title>The Genome Sequence of Enterococcus sp. 10A9_DIV0425.</title>
        <authorList>
            <consortium name="The Broad Institute Genomics Platform"/>
            <consortium name="The Broad Institute Genomic Center for Infectious Diseases"/>
            <person name="Earl A."/>
            <person name="Manson A."/>
            <person name="Schwartman J."/>
            <person name="Gilmore M."/>
            <person name="Abouelleil A."/>
            <person name="Cao P."/>
            <person name="Chapman S."/>
            <person name="Cusick C."/>
            <person name="Shea T."/>
            <person name="Young S."/>
            <person name="Neafsey D."/>
            <person name="Nusbaum C."/>
            <person name="Birren B."/>
        </authorList>
    </citation>
    <scope>NUCLEOTIDE SEQUENCE [LARGE SCALE GENOMIC DNA]</scope>
    <source>
        <strain evidence="1 2">10A9_DIV0425</strain>
    </source>
</reference>
<dbReference type="Proteomes" id="UP000194933">
    <property type="component" value="Unassembled WGS sequence"/>
</dbReference>
<protein>
    <submittedName>
        <fullName evidence="1">Uncharacterized protein</fullName>
    </submittedName>
</protein>
<organism evidence="1 2">
    <name type="scientific">Candidatus Enterococcus wittei</name>
    <dbReference type="NCBI Taxonomy" id="1987383"/>
    <lineage>
        <taxon>Bacteria</taxon>
        <taxon>Bacillati</taxon>
        <taxon>Bacillota</taxon>
        <taxon>Bacilli</taxon>
        <taxon>Lactobacillales</taxon>
        <taxon>Enterococcaceae</taxon>
        <taxon>Enterococcus</taxon>
    </lineage>
</organism>
<evidence type="ECO:0000313" key="2">
    <source>
        <dbReference type="Proteomes" id="UP000194933"/>
    </source>
</evidence>
<comment type="caution">
    <text evidence="1">The sequence shown here is derived from an EMBL/GenBank/DDBJ whole genome shotgun (WGS) entry which is preliminary data.</text>
</comment>
<dbReference type="STRING" id="1987383.A5844_001804"/>
<evidence type="ECO:0000313" key="1">
    <source>
        <dbReference type="EMBL" id="OTP10106.1"/>
    </source>
</evidence>
<dbReference type="RefSeq" id="WP_179190579.1">
    <property type="nucleotide sequence ID" value="NZ_NGMO01000003.1"/>
</dbReference>
<keyword evidence="2" id="KW-1185">Reference proteome</keyword>
<dbReference type="EMBL" id="NGMO01000003">
    <property type="protein sequence ID" value="OTP10106.1"/>
    <property type="molecule type" value="Genomic_DNA"/>
</dbReference>
<feature type="non-terminal residue" evidence="1">
    <location>
        <position position="189"/>
    </location>
</feature>
<gene>
    <name evidence="1" type="ORF">A5844_001804</name>
</gene>
<proteinExistence type="predicted"/>